<reference evidence="2 3" key="1">
    <citation type="journal article" date="2015" name="Genome Biol. Evol.">
        <title>Phylogenomic analyses indicate that early fungi evolved digesting cell walls of algal ancestors of land plants.</title>
        <authorList>
            <person name="Chang Y."/>
            <person name="Wang S."/>
            <person name="Sekimoto S."/>
            <person name="Aerts A.L."/>
            <person name="Choi C."/>
            <person name="Clum A."/>
            <person name="LaButti K.M."/>
            <person name="Lindquist E.A."/>
            <person name="Yee Ngan C."/>
            <person name="Ohm R.A."/>
            <person name="Salamov A.A."/>
            <person name="Grigoriev I.V."/>
            <person name="Spatafora J.W."/>
            <person name="Berbee M.L."/>
        </authorList>
    </citation>
    <scope>NUCLEOTIDE SEQUENCE [LARGE SCALE GENOMIC DNA]</scope>
    <source>
        <strain evidence="2 3">JEL478</strain>
    </source>
</reference>
<dbReference type="Proteomes" id="UP000070544">
    <property type="component" value="Unassembled WGS sequence"/>
</dbReference>
<feature type="domain" description="Tc1-like transposase DDE" evidence="1">
    <location>
        <begin position="4"/>
        <end position="128"/>
    </location>
</feature>
<dbReference type="Gene3D" id="3.30.420.10">
    <property type="entry name" value="Ribonuclease H-like superfamily/Ribonuclease H"/>
    <property type="match status" value="1"/>
</dbReference>
<organism evidence="2 3">
    <name type="scientific">Gonapodya prolifera (strain JEL478)</name>
    <name type="common">Monoblepharis prolifera</name>
    <dbReference type="NCBI Taxonomy" id="1344416"/>
    <lineage>
        <taxon>Eukaryota</taxon>
        <taxon>Fungi</taxon>
        <taxon>Fungi incertae sedis</taxon>
        <taxon>Chytridiomycota</taxon>
        <taxon>Chytridiomycota incertae sedis</taxon>
        <taxon>Monoblepharidomycetes</taxon>
        <taxon>Monoblepharidales</taxon>
        <taxon>Gonapodyaceae</taxon>
        <taxon>Gonapodya</taxon>
    </lineage>
</organism>
<dbReference type="STRING" id="1344416.A0A139AWE6"/>
<evidence type="ECO:0000313" key="2">
    <source>
        <dbReference type="EMBL" id="KXS21062.1"/>
    </source>
</evidence>
<dbReference type="GO" id="GO:0003676">
    <property type="term" value="F:nucleic acid binding"/>
    <property type="evidence" value="ECO:0007669"/>
    <property type="project" value="InterPro"/>
</dbReference>
<dbReference type="OrthoDB" id="2266637at2759"/>
<evidence type="ECO:0000313" key="3">
    <source>
        <dbReference type="Proteomes" id="UP000070544"/>
    </source>
</evidence>
<dbReference type="InterPro" id="IPR038717">
    <property type="entry name" value="Tc1-like_DDE_dom"/>
</dbReference>
<dbReference type="Pfam" id="PF13358">
    <property type="entry name" value="DDE_3"/>
    <property type="match status" value="1"/>
</dbReference>
<gene>
    <name evidence="2" type="ORF">M427DRAFT_496407</name>
</gene>
<dbReference type="PANTHER" id="PTHR46564:SF1">
    <property type="entry name" value="TRANSPOSASE"/>
    <property type="match status" value="1"/>
</dbReference>
<name>A0A139AWE6_GONPJ</name>
<keyword evidence="3" id="KW-1185">Reference proteome</keyword>
<dbReference type="OMA" id="HKRQDIC"/>
<evidence type="ECO:0000259" key="1">
    <source>
        <dbReference type="Pfam" id="PF13358"/>
    </source>
</evidence>
<proteinExistence type="predicted"/>
<accession>A0A139AWE6</accession>
<dbReference type="PANTHER" id="PTHR46564">
    <property type="entry name" value="TRANSPOSASE"/>
    <property type="match status" value="1"/>
</dbReference>
<sequence>MKDQLVFYDKSAYNRRTLIRKYGRAPSGLQATVLSFFVWGTQYSVAAALGTNGYVATSIQEGPLCADDVLEFFNQSLLPNMNPFPGHCSVIVMDNAIIHKRQDICDAVEAAGCRMEFLPPYSPDFSLVSLNVLKFHI</sequence>
<dbReference type="AlphaFoldDB" id="A0A139AWE6"/>
<dbReference type="InterPro" id="IPR036397">
    <property type="entry name" value="RNaseH_sf"/>
</dbReference>
<dbReference type="EMBL" id="KQ965733">
    <property type="protein sequence ID" value="KXS21062.1"/>
    <property type="molecule type" value="Genomic_DNA"/>
</dbReference>
<protein>
    <recommendedName>
        <fullName evidence="1">Tc1-like transposase DDE domain-containing protein</fullName>
    </recommendedName>
</protein>